<comment type="caution">
    <text evidence="1">The sequence shown here is derived from an EMBL/GenBank/DDBJ whole genome shotgun (WGS) entry which is preliminary data.</text>
</comment>
<organism evidence="1 2">
    <name type="scientific">Candidatus Raymondbacteria bacterium RIFOXYD12_FULL_49_13</name>
    <dbReference type="NCBI Taxonomy" id="1817890"/>
    <lineage>
        <taxon>Bacteria</taxon>
        <taxon>Raymondiibacteriota</taxon>
    </lineage>
</organism>
<accession>A0A1F7FG50</accession>
<name>A0A1F7FG50_UNCRA</name>
<dbReference type="PIRSF" id="PIRSF033563">
    <property type="entry name" value="UCP033563"/>
    <property type="match status" value="1"/>
</dbReference>
<dbReference type="InterPro" id="IPR008323">
    <property type="entry name" value="UCP033563"/>
</dbReference>
<dbReference type="Proteomes" id="UP000179243">
    <property type="component" value="Unassembled WGS sequence"/>
</dbReference>
<proteinExistence type="predicted"/>
<dbReference type="PANTHER" id="PTHR36454:SF1">
    <property type="entry name" value="DUF1015 DOMAIN-CONTAINING PROTEIN"/>
    <property type="match status" value="1"/>
</dbReference>
<reference evidence="1 2" key="1">
    <citation type="journal article" date="2016" name="Nat. Commun.">
        <title>Thousands of microbial genomes shed light on interconnected biogeochemical processes in an aquifer system.</title>
        <authorList>
            <person name="Anantharaman K."/>
            <person name="Brown C.T."/>
            <person name="Hug L.A."/>
            <person name="Sharon I."/>
            <person name="Castelle C.J."/>
            <person name="Probst A.J."/>
            <person name="Thomas B.C."/>
            <person name="Singh A."/>
            <person name="Wilkins M.J."/>
            <person name="Karaoz U."/>
            <person name="Brodie E.L."/>
            <person name="Williams K.H."/>
            <person name="Hubbard S.S."/>
            <person name="Banfield J.F."/>
        </authorList>
    </citation>
    <scope>NUCLEOTIDE SEQUENCE [LARGE SCALE GENOMIC DNA]</scope>
</reference>
<gene>
    <name evidence="1" type="ORF">A2519_03755</name>
</gene>
<sequence>MAIIRPFQALRPPKHLAAHVASVPYDVVNTEEALKLASNNQYSFLHVSRPEIDLAAGTDLHSNPVYAKAKENFQRFISSGVLKPDTAPCFYLYAQKMGNRTQTGLVALTSVDDYDAGTIKIHEKTRKDKEDDRTRHILELNAAAEPVFLIHGNNQTITAITSRITKTEPEYEFTSPDAIGHTLWIVKEPADIAALSQAFSAMPLLYVADGHHRSASASRVRRILREKNPAHTGNELYNFFLSVIFPESQLAIMPYNRVVMDLNGNDQLGFLKKISEKFTVEQNRLKAPTAPETFSMYLSKKWYMLVPRKDVVDHTDPYKSLDVSILQDTVLQPILGIDDPRISTRIDFVGGIRGTLELERLVDSGKFSVAFSLYPVTVQQLMNVADAGMVMPPKSTWFEPKLRSGLFVHVF</sequence>
<dbReference type="AlphaFoldDB" id="A0A1F7FG50"/>
<protein>
    <recommendedName>
        <fullName evidence="3">DUF1015 domain-containing protein</fullName>
    </recommendedName>
</protein>
<evidence type="ECO:0008006" key="3">
    <source>
        <dbReference type="Google" id="ProtNLM"/>
    </source>
</evidence>
<dbReference type="PANTHER" id="PTHR36454">
    <property type="entry name" value="LMO2823 PROTEIN"/>
    <property type="match status" value="1"/>
</dbReference>
<dbReference type="EMBL" id="MFYX01000050">
    <property type="protein sequence ID" value="OGK05675.1"/>
    <property type="molecule type" value="Genomic_DNA"/>
</dbReference>
<evidence type="ECO:0000313" key="1">
    <source>
        <dbReference type="EMBL" id="OGK05675.1"/>
    </source>
</evidence>
<dbReference type="Pfam" id="PF06245">
    <property type="entry name" value="DUF1015"/>
    <property type="match status" value="1"/>
</dbReference>
<evidence type="ECO:0000313" key="2">
    <source>
        <dbReference type="Proteomes" id="UP000179243"/>
    </source>
</evidence>